<dbReference type="Proteomes" id="UP000069940">
    <property type="component" value="Unassembled WGS sequence"/>
</dbReference>
<dbReference type="RefSeq" id="XP_062700626.1">
    <property type="nucleotide sequence ID" value="XM_062844642.1"/>
</dbReference>
<accession>A0ABM1YTE7</accession>
<evidence type="ECO:0000256" key="1">
    <source>
        <dbReference type="SAM" id="MobiDB-lite"/>
    </source>
</evidence>
<reference evidence="3" key="1">
    <citation type="journal article" date="2015" name="Proc. Natl. Acad. Sci. U.S.A.">
        <title>Genome sequence of the Asian Tiger mosquito, Aedes albopictus, reveals insights into its biology, genetics, and evolution.</title>
        <authorList>
            <person name="Chen X.G."/>
            <person name="Jiang X."/>
            <person name="Gu J."/>
            <person name="Xu M."/>
            <person name="Wu Y."/>
            <person name="Deng Y."/>
            <person name="Zhang C."/>
            <person name="Bonizzoni M."/>
            <person name="Dermauw W."/>
            <person name="Vontas J."/>
            <person name="Armbruster P."/>
            <person name="Huang X."/>
            <person name="Yang Y."/>
            <person name="Zhang H."/>
            <person name="He W."/>
            <person name="Peng H."/>
            <person name="Liu Y."/>
            <person name="Wu K."/>
            <person name="Chen J."/>
            <person name="Lirakis M."/>
            <person name="Topalis P."/>
            <person name="Van Leeuwen T."/>
            <person name="Hall A.B."/>
            <person name="Jiang X."/>
            <person name="Thorpe C."/>
            <person name="Mueller R.L."/>
            <person name="Sun C."/>
            <person name="Waterhouse R.M."/>
            <person name="Yan G."/>
            <person name="Tu Z.J."/>
            <person name="Fang X."/>
            <person name="James A.A."/>
        </authorList>
    </citation>
    <scope>NUCLEOTIDE SEQUENCE [LARGE SCALE GENOMIC DNA]</scope>
    <source>
        <strain evidence="3">Foshan</strain>
    </source>
</reference>
<protein>
    <submittedName>
        <fullName evidence="2">Uncharacterized protein</fullName>
    </submittedName>
</protein>
<evidence type="ECO:0000313" key="3">
    <source>
        <dbReference type="Proteomes" id="UP000069940"/>
    </source>
</evidence>
<feature type="region of interest" description="Disordered" evidence="1">
    <location>
        <begin position="168"/>
        <end position="196"/>
    </location>
</feature>
<organism evidence="2 3">
    <name type="scientific">Aedes albopictus</name>
    <name type="common">Asian tiger mosquito</name>
    <name type="synonym">Stegomyia albopicta</name>
    <dbReference type="NCBI Taxonomy" id="7160"/>
    <lineage>
        <taxon>Eukaryota</taxon>
        <taxon>Metazoa</taxon>
        <taxon>Ecdysozoa</taxon>
        <taxon>Arthropoda</taxon>
        <taxon>Hexapoda</taxon>
        <taxon>Insecta</taxon>
        <taxon>Pterygota</taxon>
        <taxon>Neoptera</taxon>
        <taxon>Endopterygota</taxon>
        <taxon>Diptera</taxon>
        <taxon>Nematocera</taxon>
        <taxon>Culicoidea</taxon>
        <taxon>Culicidae</taxon>
        <taxon>Culicinae</taxon>
        <taxon>Aedini</taxon>
        <taxon>Aedes</taxon>
        <taxon>Stegomyia</taxon>
    </lineage>
</organism>
<dbReference type="EnsemblMetazoa" id="AALFPA23_012005.R17121">
    <property type="protein sequence ID" value="AALFPA23_012005.P17121"/>
    <property type="gene ID" value="AALFPA23_012005"/>
</dbReference>
<reference evidence="2" key="2">
    <citation type="submission" date="2025-05" db="UniProtKB">
        <authorList>
            <consortium name="EnsemblMetazoa"/>
        </authorList>
    </citation>
    <scope>IDENTIFICATION</scope>
    <source>
        <strain evidence="2">Foshan</strain>
    </source>
</reference>
<dbReference type="GeneID" id="134283933"/>
<proteinExistence type="predicted"/>
<keyword evidence="3" id="KW-1185">Reference proteome</keyword>
<sequence length="196" mass="21761">MLMTTSMIEQRNTMQVSVLATTTDPSQFADVVRQGVPMDLTCVRAVPEVLKALNINIPTLLINVHVDGSTPYRFGTLQNSSGDDGLVIDLVLRDNHYQLRGLPEEDQSSHDTSEDNNCLYDALVRVIPQLTDVTGPEFRRQLADCIETNPDIRRHIQLGKHQTLLQGGVYGGLPPSRRRSNSIHEDPTNETFSGPV</sequence>
<name>A0ABM1YTE7_AEDAL</name>
<evidence type="ECO:0000313" key="2">
    <source>
        <dbReference type="EnsemblMetazoa" id="AALFPA23_012005.P17121"/>
    </source>
</evidence>